<protein>
    <submittedName>
        <fullName evidence="1">Four helix bundle protein</fullName>
    </submittedName>
</protein>
<organism evidence="1 2">
    <name type="scientific">Candidatus Fervidibacter sacchari</name>
    <dbReference type="NCBI Taxonomy" id="1448929"/>
    <lineage>
        <taxon>Bacteria</taxon>
        <taxon>Candidatus Fervidibacterota</taxon>
        <taxon>Candidatus Fervidibacter</taxon>
    </lineage>
</organism>
<dbReference type="InterPro" id="IPR036583">
    <property type="entry name" value="23S_rRNA_IVS_sf"/>
</dbReference>
<reference evidence="1 2" key="1">
    <citation type="submission" date="2022-08" db="EMBL/GenBank/DDBJ databases">
        <title>Bacterial and archaeal communities from various locations to study Microbial Dark Matter (Phase II).</title>
        <authorList>
            <person name="Stepanauskas R."/>
        </authorList>
    </citation>
    <scope>NUCLEOTIDE SEQUENCE [LARGE SCALE GENOMIC DNA]</scope>
    <source>
        <strain evidence="1 2">PD1</strain>
    </source>
</reference>
<dbReference type="RefSeq" id="WP_259094465.1">
    <property type="nucleotide sequence ID" value="NZ_CP130454.1"/>
</dbReference>
<dbReference type="InterPro" id="IPR012657">
    <property type="entry name" value="23S_rRNA-intervening_sequence"/>
</dbReference>
<dbReference type="NCBIfam" id="TIGR02436">
    <property type="entry name" value="four helix bundle protein"/>
    <property type="match status" value="1"/>
</dbReference>
<dbReference type="PANTHER" id="PTHR38471:SF2">
    <property type="entry name" value="FOUR HELIX BUNDLE PROTEIN"/>
    <property type="match status" value="1"/>
</dbReference>
<dbReference type="SUPFAM" id="SSF158446">
    <property type="entry name" value="IVS-encoded protein-like"/>
    <property type="match status" value="1"/>
</dbReference>
<keyword evidence="2" id="KW-1185">Reference proteome</keyword>
<dbReference type="Pfam" id="PF05635">
    <property type="entry name" value="23S_rRNA_IVP"/>
    <property type="match status" value="1"/>
</dbReference>
<dbReference type="PANTHER" id="PTHR38471">
    <property type="entry name" value="FOUR HELIX BUNDLE PROTEIN"/>
    <property type="match status" value="1"/>
</dbReference>
<dbReference type="EMBL" id="JANUCP010000002">
    <property type="protein sequence ID" value="MCS3918534.1"/>
    <property type="molecule type" value="Genomic_DNA"/>
</dbReference>
<name>A0ABT2ELF9_9BACT</name>
<comment type="caution">
    <text evidence="1">The sequence shown here is derived from an EMBL/GenBank/DDBJ whole genome shotgun (WGS) entry which is preliminary data.</text>
</comment>
<proteinExistence type="predicted"/>
<sequence>MKQVLAYEEWEQKVPEEIKSDSVWRMQAYRLALYAADVGWEDVVLLARDRRTIGIAEQLFRSLGSISANLAEGYSRSSQRDQARFYEYALGSAREARDWYFKARHVLGSRVIYERISLLTKIIRLLLTMIPQRRSATLHDEGGEYGA</sequence>
<accession>A0ABT2ELF9</accession>
<dbReference type="Proteomes" id="UP001204798">
    <property type="component" value="Unassembled WGS sequence"/>
</dbReference>
<gene>
    <name evidence="1" type="ORF">M2350_000934</name>
</gene>
<evidence type="ECO:0000313" key="1">
    <source>
        <dbReference type="EMBL" id="MCS3918534.1"/>
    </source>
</evidence>
<evidence type="ECO:0000313" key="2">
    <source>
        <dbReference type="Proteomes" id="UP001204798"/>
    </source>
</evidence>
<dbReference type="Gene3D" id="1.20.1440.60">
    <property type="entry name" value="23S rRNA-intervening sequence"/>
    <property type="match status" value="1"/>
</dbReference>